<evidence type="ECO:0000313" key="4">
    <source>
        <dbReference type="Proteomes" id="UP001294412"/>
    </source>
</evidence>
<feature type="transmembrane region" description="Helical" evidence="2">
    <location>
        <begin position="6"/>
        <end position="24"/>
    </location>
</feature>
<feature type="compositionally biased region" description="Low complexity" evidence="1">
    <location>
        <begin position="540"/>
        <end position="597"/>
    </location>
</feature>
<accession>A0ABU5I303</accession>
<dbReference type="Proteomes" id="UP001294412">
    <property type="component" value="Unassembled WGS sequence"/>
</dbReference>
<protein>
    <submittedName>
        <fullName evidence="3">Uncharacterized protein</fullName>
    </submittedName>
</protein>
<evidence type="ECO:0000256" key="2">
    <source>
        <dbReference type="SAM" id="Phobius"/>
    </source>
</evidence>
<keyword evidence="4" id="KW-1185">Reference proteome</keyword>
<dbReference type="RefSeq" id="WP_322187100.1">
    <property type="nucleotide sequence ID" value="NZ_JAXLPB010000003.1"/>
</dbReference>
<evidence type="ECO:0000313" key="3">
    <source>
        <dbReference type="EMBL" id="MDY8109616.1"/>
    </source>
</evidence>
<keyword evidence="2" id="KW-1133">Transmembrane helix</keyword>
<dbReference type="EMBL" id="JAXLPB010000003">
    <property type="protein sequence ID" value="MDY8109616.1"/>
    <property type="molecule type" value="Genomic_DNA"/>
</dbReference>
<feature type="region of interest" description="Disordered" evidence="1">
    <location>
        <begin position="182"/>
        <end position="202"/>
    </location>
</feature>
<sequence length="687" mass="66499">MGGSKFIPIVIAGLVGLFIGWLMGPDVGEVESRVADVQSSVQNQVASLSSEITAHREEVAAQQAAIAQQVGAIQTQVAGLGEQLAAQAEQSAQAANAATAAVGTRVQEAIGPIQQRMDALSAALGEQTTNVTNELTTQFDALKAEIATLGETQNSLAEQMTAAQQQADQRAADQQAALEEFRTAQAAQPAQPAQGAGDGDAGAGGGDGAMALLEQVGATGAVLFAEQAAIFGGTELTLASVDADTGSASFDVGGEEQSVSTGDQVAISDSCALTLVGVAGNAAFVSADGCATQQAKTQDTGESAGSTTGSGSGDAAALAEEIGATGAILLPGQAAIFGDAQLDLASVDGDNGAASVTVSGGEPQDVAAGDSIDLGGGCSVTLTGVAAGAAYFASAECGGGSPDAAGQPAATGADGATAQGGTDAAAAQEQTGEGEAQAASGQSETDAASSQASGSSDGLTIGEAQSFGDIRVFVSSIREDGATLSVIGVGRQTVAVGEAFDAGNGCAITVDSVEDRRVSLSAEGCEGGTQAEAAPSGSDANEQAPQDAAPAAGGASDEAGNAQAPSGDAAPAAAAPDAAPAEEAPAEAASDEQQASGDEASAAPPAEDQASSGEGGSEGTPVGRTARFGDTAIFVSSIGENEATLFDVATKTRDVVEVGSSYETESGCSVTVDAIEAGRVTLSSSGC</sequence>
<feature type="region of interest" description="Disordered" evidence="1">
    <location>
        <begin position="523"/>
        <end position="625"/>
    </location>
</feature>
<gene>
    <name evidence="3" type="ORF">U0C82_10755</name>
</gene>
<name>A0ABU5I303_9HYPH</name>
<feature type="compositionally biased region" description="Low complexity" evidence="1">
    <location>
        <begin position="402"/>
        <end position="458"/>
    </location>
</feature>
<keyword evidence="2" id="KW-0812">Transmembrane</keyword>
<evidence type="ECO:0000256" key="1">
    <source>
        <dbReference type="SAM" id="MobiDB-lite"/>
    </source>
</evidence>
<organism evidence="3 4">
    <name type="scientific">Fulvimarina uroteuthidis</name>
    <dbReference type="NCBI Taxonomy" id="3098149"/>
    <lineage>
        <taxon>Bacteria</taxon>
        <taxon>Pseudomonadati</taxon>
        <taxon>Pseudomonadota</taxon>
        <taxon>Alphaproteobacteria</taxon>
        <taxon>Hyphomicrobiales</taxon>
        <taxon>Aurantimonadaceae</taxon>
        <taxon>Fulvimarina</taxon>
    </lineage>
</organism>
<proteinExistence type="predicted"/>
<reference evidence="3 4" key="1">
    <citation type="submission" date="2023-12" db="EMBL/GenBank/DDBJ databases">
        <title>Description of Novel Strain Fulvimarina sp. 2208YS6-2-32 isolated from Uroteuthis (Photololigo) edulis.</title>
        <authorList>
            <person name="Park J.-S."/>
        </authorList>
    </citation>
    <scope>NUCLEOTIDE SEQUENCE [LARGE SCALE GENOMIC DNA]</scope>
    <source>
        <strain evidence="3 4">2208YS6-2-32</strain>
    </source>
</reference>
<dbReference type="Gene3D" id="1.20.5.1230">
    <property type="entry name" value="Apolipoprotein A-I"/>
    <property type="match status" value="1"/>
</dbReference>
<feature type="compositionally biased region" description="Low complexity" evidence="1">
    <location>
        <begin position="184"/>
        <end position="195"/>
    </location>
</feature>
<keyword evidence="2" id="KW-0472">Membrane</keyword>
<comment type="caution">
    <text evidence="3">The sequence shown here is derived from an EMBL/GenBank/DDBJ whole genome shotgun (WGS) entry which is preliminary data.</text>
</comment>
<feature type="region of interest" description="Disordered" evidence="1">
    <location>
        <begin position="401"/>
        <end position="460"/>
    </location>
</feature>